<gene>
    <name evidence="1" type="ORF">NB063_24070</name>
</gene>
<accession>A0ABT0UBF5</accession>
<reference evidence="1 2" key="1">
    <citation type="journal article" date="2022" name="Syst. Appl. Microbiol.">
        <title>Rhodopirellula aestuarii sp. nov., a novel member of the genus Rhodopirellula isolated from brackish sediments collected in the Tagus River estuary, Portugal.</title>
        <authorList>
            <person name="Vitorino I.R."/>
            <person name="Klimek D."/>
            <person name="Calusinska M."/>
            <person name="Lobo-da-Cunha A."/>
            <person name="Vasconcelos V."/>
            <person name="Lage O.M."/>
        </authorList>
    </citation>
    <scope>NUCLEOTIDE SEQUENCE [LARGE SCALE GENOMIC DNA]</scope>
    <source>
        <strain evidence="1 2">ICT_H3.1</strain>
    </source>
</reference>
<sequence length="95" mass="9960">MCDVDDGRIIRDVDFETADLASADRLSARDIADVFGDARNQIASKIKCIPSAAGGSYNICRCGSRSGLSDGTGFKGCGELIGWTPLSSDDEIVVA</sequence>
<proteinExistence type="predicted"/>
<dbReference type="Proteomes" id="UP001202961">
    <property type="component" value="Unassembled WGS sequence"/>
</dbReference>
<keyword evidence="2" id="KW-1185">Reference proteome</keyword>
<evidence type="ECO:0000313" key="2">
    <source>
        <dbReference type="Proteomes" id="UP001202961"/>
    </source>
</evidence>
<protein>
    <submittedName>
        <fullName evidence="1">Uncharacterized protein</fullName>
    </submittedName>
</protein>
<name>A0ABT0UBF5_9BACT</name>
<dbReference type="RefSeq" id="WP_250931514.1">
    <property type="nucleotide sequence ID" value="NZ_JAMQBK010000064.1"/>
</dbReference>
<evidence type="ECO:0000313" key="1">
    <source>
        <dbReference type="EMBL" id="MCM2373703.1"/>
    </source>
</evidence>
<dbReference type="EMBL" id="JAMQBK010000064">
    <property type="protein sequence ID" value="MCM2373703.1"/>
    <property type="molecule type" value="Genomic_DNA"/>
</dbReference>
<comment type="caution">
    <text evidence="1">The sequence shown here is derived from an EMBL/GenBank/DDBJ whole genome shotgun (WGS) entry which is preliminary data.</text>
</comment>
<organism evidence="1 2">
    <name type="scientific">Aporhodopirellula aestuarii</name>
    <dbReference type="NCBI Taxonomy" id="2950107"/>
    <lineage>
        <taxon>Bacteria</taxon>
        <taxon>Pseudomonadati</taxon>
        <taxon>Planctomycetota</taxon>
        <taxon>Planctomycetia</taxon>
        <taxon>Pirellulales</taxon>
        <taxon>Pirellulaceae</taxon>
        <taxon>Aporhodopirellula</taxon>
    </lineage>
</organism>